<reference evidence="4 5" key="1">
    <citation type="submission" date="2022-03" db="EMBL/GenBank/DDBJ databases">
        <authorList>
            <person name="Koch H."/>
        </authorList>
    </citation>
    <scope>NUCLEOTIDE SEQUENCE [LARGE SCALE GENOMIC DNA]</scope>
    <source>
        <strain evidence="4 5">G1</strain>
    </source>
</reference>
<dbReference type="RefSeq" id="WP_305731413.1">
    <property type="nucleotide sequence ID" value="NZ_OW150024.1"/>
</dbReference>
<dbReference type="CDD" id="cd06420">
    <property type="entry name" value="GT2_Chondriotin_Pol_N"/>
    <property type="match status" value="1"/>
</dbReference>
<protein>
    <submittedName>
        <fullName evidence="4">Two-domain glycosyltransferase</fullName>
    </submittedName>
</protein>
<evidence type="ECO:0000313" key="5">
    <source>
        <dbReference type="Proteomes" id="UP001295463"/>
    </source>
</evidence>
<dbReference type="InterPro" id="IPR029044">
    <property type="entry name" value="Nucleotide-diphossugar_trans"/>
</dbReference>
<dbReference type="Gene3D" id="3.90.550.10">
    <property type="entry name" value="Spore Coat Polysaccharide Biosynthesis Protein SpsA, Chain A"/>
    <property type="match status" value="1"/>
</dbReference>
<keyword evidence="5" id="KW-1185">Reference proteome</keyword>
<proteinExistence type="predicted"/>
<dbReference type="InterPro" id="IPR027791">
    <property type="entry name" value="Galactosyl_T_C"/>
</dbReference>
<dbReference type="Pfam" id="PF00535">
    <property type="entry name" value="Glycos_transf_2"/>
    <property type="match status" value="1"/>
</dbReference>
<accession>A0ABM9D5H1</accession>
<evidence type="ECO:0000256" key="1">
    <source>
        <dbReference type="ARBA" id="ARBA00022679"/>
    </source>
</evidence>
<dbReference type="Proteomes" id="UP001295463">
    <property type="component" value="Chromosome"/>
</dbReference>
<evidence type="ECO:0000259" key="3">
    <source>
        <dbReference type="Pfam" id="PF02709"/>
    </source>
</evidence>
<dbReference type="PANTHER" id="PTHR43685">
    <property type="entry name" value="GLYCOSYLTRANSFERASE"/>
    <property type="match status" value="1"/>
</dbReference>
<sequence length="269" mass="30064">MAQPSLAVIISTYNSPDYLRRVLAAYALQTVYPDELLVADDGSTDETAQVIAEFTAQAPFPVRHVWHEDRGFRLAEIRNRAIAAASADYLVFSDGDCIPHPCFVQDHLRLARTGWFATGKRMLVGRELSPAFCWSGSLEAAKQCLHGSLSGGHHLLRLPWLVHERKGVMGLRGCNMAAYRSDMLAVNGYNEKIVGWGREDSELVARLFAYGLRRREAPFAAIVFHLWHPENSRTNLQENDRLLQEALASGSYRCACGIHKDECHDQTPG</sequence>
<keyword evidence="1" id="KW-0808">Transferase</keyword>
<dbReference type="InterPro" id="IPR001173">
    <property type="entry name" value="Glyco_trans_2-like"/>
</dbReference>
<dbReference type="EMBL" id="OW150024">
    <property type="protein sequence ID" value="CAH2030478.1"/>
    <property type="molecule type" value="Genomic_DNA"/>
</dbReference>
<dbReference type="InterPro" id="IPR050834">
    <property type="entry name" value="Glycosyltransf_2"/>
</dbReference>
<name>A0ABM9D5H1_9BACT</name>
<evidence type="ECO:0000313" key="4">
    <source>
        <dbReference type="EMBL" id="CAH2030478.1"/>
    </source>
</evidence>
<gene>
    <name evidence="4" type="ORF">GEAMG1_0666</name>
</gene>
<evidence type="ECO:0000259" key="2">
    <source>
        <dbReference type="Pfam" id="PF00535"/>
    </source>
</evidence>
<dbReference type="SUPFAM" id="SSF53448">
    <property type="entry name" value="Nucleotide-diphospho-sugar transferases"/>
    <property type="match status" value="1"/>
</dbReference>
<feature type="domain" description="Galactosyltransferase C-terminal" evidence="3">
    <location>
        <begin position="168"/>
        <end position="228"/>
    </location>
</feature>
<organism evidence="4 5">
    <name type="scientific">Trichlorobacter ammonificans</name>
    <dbReference type="NCBI Taxonomy" id="2916410"/>
    <lineage>
        <taxon>Bacteria</taxon>
        <taxon>Pseudomonadati</taxon>
        <taxon>Thermodesulfobacteriota</taxon>
        <taxon>Desulfuromonadia</taxon>
        <taxon>Geobacterales</taxon>
        <taxon>Geobacteraceae</taxon>
        <taxon>Trichlorobacter</taxon>
    </lineage>
</organism>
<dbReference type="Pfam" id="PF02709">
    <property type="entry name" value="Glyco_transf_7C"/>
    <property type="match status" value="1"/>
</dbReference>
<dbReference type="PANTHER" id="PTHR43685:SF3">
    <property type="entry name" value="SLR2126 PROTEIN"/>
    <property type="match status" value="1"/>
</dbReference>
<feature type="domain" description="Glycosyltransferase 2-like" evidence="2">
    <location>
        <begin position="8"/>
        <end position="123"/>
    </location>
</feature>